<evidence type="ECO:0000313" key="13">
    <source>
        <dbReference type="EMBL" id="KAG8538682.1"/>
    </source>
</evidence>
<evidence type="ECO:0000256" key="12">
    <source>
        <dbReference type="ARBA" id="ARBA00023288"/>
    </source>
</evidence>
<dbReference type="GO" id="GO:0003924">
    <property type="term" value="F:GTPase activity"/>
    <property type="evidence" value="ECO:0007669"/>
    <property type="project" value="InterPro"/>
</dbReference>
<evidence type="ECO:0000256" key="10">
    <source>
        <dbReference type="ARBA" id="ARBA00023136"/>
    </source>
</evidence>
<comment type="cofactor">
    <cofactor evidence="1">
        <name>Mg(2+)</name>
        <dbReference type="ChEBI" id="CHEBI:18420"/>
    </cofactor>
</comment>
<dbReference type="Proteomes" id="UP000824782">
    <property type="component" value="Unassembled WGS sequence"/>
</dbReference>
<dbReference type="PROSITE" id="PS51419">
    <property type="entry name" value="RAB"/>
    <property type="match status" value="1"/>
</dbReference>
<comment type="caution">
    <text evidence="13">The sequence shown here is derived from an EMBL/GenBank/DDBJ whole genome shotgun (WGS) entry which is preliminary data.</text>
</comment>
<comment type="subcellular location">
    <subcellularLocation>
        <location evidence="2">Cell membrane</location>
        <topology evidence="2">Lipid-anchor</topology>
        <orientation evidence="2">Cytoplasmic side</orientation>
    </subcellularLocation>
</comment>
<evidence type="ECO:0000256" key="8">
    <source>
        <dbReference type="ARBA" id="ARBA00022842"/>
    </source>
</evidence>
<dbReference type="SMART" id="SM00174">
    <property type="entry name" value="RHO"/>
    <property type="match status" value="1"/>
</dbReference>
<dbReference type="CDD" id="cd04130">
    <property type="entry name" value="Wrch_1"/>
    <property type="match status" value="1"/>
</dbReference>
<evidence type="ECO:0000256" key="3">
    <source>
        <dbReference type="ARBA" id="ARBA00010142"/>
    </source>
</evidence>
<evidence type="ECO:0000256" key="4">
    <source>
        <dbReference type="ARBA" id="ARBA00022475"/>
    </source>
</evidence>
<dbReference type="GO" id="GO:0007264">
    <property type="term" value="P:small GTPase-mediated signal transduction"/>
    <property type="evidence" value="ECO:0007669"/>
    <property type="project" value="InterPro"/>
</dbReference>
<evidence type="ECO:0000256" key="9">
    <source>
        <dbReference type="ARBA" id="ARBA00023134"/>
    </source>
</evidence>
<sequence length="321" mass="36393">MRRRLETLKTLHDVLALPVWVCKEDYSISPPPAEFPRARGGASHKEGGENHFKKSFLLFLKQFTCRNLTRWTFRARRIMPPQEMSMEYRSHFAPPVPPHKPKPLPTTGGQERILKCVLLGDGAVGKTSLLVSYTTNGYPTRYIPTAFDDFSALVQVENTPVKLQLCDTAGQDEFDKLRHFCYPKTDVVILCFSVVSPSSFQNISEKWISEIQTHCPNVPLILVGTQCDLREDVKVLIQLARYREKPVPPSSAKALAEKIGAVAYVECSALTQKNLKEVFDTAILSGLRYSDLRNQRERKMAATASKMKTLSKAWWKKYVCV</sequence>
<proteinExistence type="inferred from homology"/>
<dbReference type="Gene3D" id="3.40.50.300">
    <property type="entry name" value="P-loop containing nucleotide triphosphate hydrolases"/>
    <property type="match status" value="1"/>
</dbReference>
<evidence type="ECO:0000256" key="6">
    <source>
        <dbReference type="ARBA" id="ARBA00022723"/>
    </source>
</evidence>
<dbReference type="GO" id="GO:0005525">
    <property type="term" value="F:GTP binding"/>
    <property type="evidence" value="ECO:0007669"/>
    <property type="project" value="UniProtKB-KW"/>
</dbReference>
<reference evidence="13" key="1">
    <citation type="thesis" date="2020" institute="ProQuest LLC" country="789 East Eisenhower Parkway, Ann Arbor, MI, USA">
        <title>Comparative Genomics and Chromosome Evolution.</title>
        <authorList>
            <person name="Mudd A.B."/>
        </authorList>
    </citation>
    <scope>NUCLEOTIDE SEQUENCE</scope>
    <source>
        <strain evidence="13">237g6f4</strain>
        <tissue evidence="13">Blood</tissue>
    </source>
</reference>
<accession>A0AAV6YU63</accession>
<keyword evidence="10" id="KW-0472">Membrane</keyword>
<dbReference type="GO" id="GO:0046872">
    <property type="term" value="F:metal ion binding"/>
    <property type="evidence" value="ECO:0007669"/>
    <property type="project" value="UniProtKB-KW"/>
</dbReference>
<evidence type="ECO:0000256" key="7">
    <source>
        <dbReference type="ARBA" id="ARBA00022741"/>
    </source>
</evidence>
<keyword evidence="12" id="KW-0449">Lipoprotein</keyword>
<name>A0AAV6YU63_ENGPU</name>
<keyword evidence="11" id="KW-0564">Palmitate</keyword>
<dbReference type="SMART" id="SM00176">
    <property type="entry name" value="RAN"/>
    <property type="match status" value="1"/>
</dbReference>
<comment type="similarity">
    <text evidence="3">Belongs to the small GTPase superfamily. Rho family.</text>
</comment>
<keyword evidence="9" id="KW-0342">GTP-binding</keyword>
<keyword evidence="8" id="KW-0460">Magnesium</keyword>
<keyword evidence="5" id="KW-0597">Phosphoprotein</keyword>
<dbReference type="NCBIfam" id="TIGR00231">
    <property type="entry name" value="small_GTP"/>
    <property type="match status" value="1"/>
</dbReference>
<keyword evidence="7" id="KW-0547">Nucleotide-binding</keyword>
<dbReference type="GO" id="GO:0008360">
    <property type="term" value="P:regulation of cell shape"/>
    <property type="evidence" value="ECO:0007669"/>
    <property type="project" value="UniProtKB-ARBA"/>
</dbReference>
<dbReference type="SMART" id="SM00173">
    <property type="entry name" value="RAS"/>
    <property type="match status" value="1"/>
</dbReference>
<dbReference type="PROSITE" id="PS51420">
    <property type="entry name" value="RHO"/>
    <property type="match status" value="1"/>
</dbReference>
<dbReference type="EMBL" id="WNYA01019268">
    <property type="protein sequence ID" value="KAG8538682.1"/>
    <property type="molecule type" value="Genomic_DNA"/>
</dbReference>
<dbReference type="FunFam" id="3.40.50.300:FF:000561">
    <property type="entry name" value="rho-related GTP-binding protein RhoV"/>
    <property type="match status" value="1"/>
</dbReference>
<dbReference type="PANTHER" id="PTHR24072">
    <property type="entry name" value="RHO FAMILY GTPASE"/>
    <property type="match status" value="1"/>
</dbReference>
<evidence type="ECO:0008006" key="15">
    <source>
        <dbReference type="Google" id="ProtNLM"/>
    </source>
</evidence>
<evidence type="ECO:0000256" key="2">
    <source>
        <dbReference type="ARBA" id="ARBA00004342"/>
    </source>
</evidence>
<gene>
    <name evidence="13" type="ORF">GDO81_022215</name>
</gene>
<dbReference type="Pfam" id="PF00071">
    <property type="entry name" value="Ras"/>
    <property type="match status" value="1"/>
</dbReference>
<evidence type="ECO:0000256" key="11">
    <source>
        <dbReference type="ARBA" id="ARBA00023139"/>
    </source>
</evidence>
<dbReference type="InterPro" id="IPR001806">
    <property type="entry name" value="Small_GTPase"/>
</dbReference>
<keyword evidence="4" id="KW-1003">Cell membrane</keyword>
<dbReference type="SMART" id="SM00175">
    <property type="entry name" value="RAB"/>
    <property type="match status" value="1"/>
</dbReference>
<dbReference type="GO" id="GO:0005886">
    <property type="term" value="C:plasma membrane"/>
    <property type="evidence" value="ECO:0007669"/>
    <property type="project" value="UniProtKB-SubCell"/>
</dbReference>
<evidence type="ECO:0000256" key="1">
    <source>
        <dbReference type="ARBA" id="ARBA00001946"/>
    </source>
</evidence>
<protein>
    <recommendedName>
        <fullName evidence="15">Rho-related GTP-binding protein RhoU</fullName>
    </recommendedName>
</protein>
<evidence type="ECO:0000313" key="14">
    <source>
        <dbReference type="Proteomes" id="UP000824782"/>
    </source>
</evidence>
<keyword evidence="14" id="KW-1185">Reference proteome</keyword>
<dbReference type="SUPFAM" id="SSF52540">
    <property type="entry name" value="P-loop containing nucleoside triphosphate hydrolases"/>
    <property type="match status" value="1"/>
</dbReference>
<organism evidence="13 14">
    <name type="scientific">Engystomops pustulosus</name>
    <name type="common">Tungara frog</name>
    <name type="synonym">Physalaemus pustulosus</name>
    <dbReference type="NCBI Taxonomy" id="76066"/>
    <lineage>
        <taxon>Eukaryota</taxon>
        <taxon>Metazoa</taxon>
        <taxon>Chordata</taxon>
        <taxon>Craniata</taxon>
        <taxon>Vertebrata</taxon>
        <taxon>Euteleostomi</taxon>
        <taxon>Amphibia</taxon>
        <taxon>Batrachia</taxon>
        <taxon>Anura</taxon>
        <taxon>Neobatrachia</taxon>
        <taxon>Hyloidea</taxon>
        <taxon>Leptodactylidae</taxon>
        <taxon>Leiuperinae</taxon>
        <taxon>Engystomops</taxon>
    </lineage>
</organism>
<dbReference type="InterPro" id="IPR027417">
    <property type="entry name" value="P-loop_NTPase"/>
</dbReference>
<dbReference type="InterPro" id="IPR003578">
    <property type="entry name" value="Small_GTPase_Rho"/>
</dbReference>
<dbReference type="AlphaFoldDB" id="A0AAV6YU63"/>
<dbReference type="PRINTS" id="PR00449">
    <property type="entry name" value="RASTRNSFRMNG"/>
</dbReference>
<dbReference type="InterPro" id="IPR005225">
    <property type="entry name" value="Small_GTP-bd"/>
</dbReference>
<dbReference type="GO" id="GO:0007010">
    <property type="term" value="P:cytoskeleton organization"/>
    <property type="evidence" value="ECO:0007669"/>
    <property type="project" value="UniProtKB-ARBA"/>
</dbReference>
<keyword evidence="6" id="KW-0479">Metal-binding</keyword>
<dbReference type="PROSITE" id="PS51421">
    <property type="entry name" value="RAS"/>
    <property type="match status" value="1"/>
</dbReference>
<evidence type="ECO:0000256" key="5">
    <source>
        <dbReference type="ARBA" id="ARBA00022553"/>
    </source>
</evidence>